<dbReference type="FunFam" id="2.30.30.60:FF:000001">
    <property type="entry name" value="MscS Mechanosensitive ion channel"/>
    <property type="match status" value="1"/>
</dbReference>
<dbReference type="STRING" id="84024.ERS852471_02358"/>
<evidence type="ECO:0000256" key="3">
    <source>
        <dbReference type="ARBA" id="ARBA00022475"/>
    </source>
</evidence>
<dbReference type="RefSeq" id="WP_052330634.1">
    <property type="nucleotide sequence ID" value="NZ_CYYT01000012.1"/>
</dbReference>
<evidence type="ECO:0000256" key="6">
    <source>
        <dbReference type="ARBA" id="ARBA00023136"/>
    </source>
</evidence>
<feature type="domain" description="Mechanosensitive ion channel MscS C-terminal" evidence="9">
    <location>
        <begin position="194"/>
        <end position="278"/>
    </location>
</feature>
<organism evidence="10 11">
    <name type="scientific">Clostridium disporicum</name>
    <dbReference type="NCBI Taxonomy" id="84024"/>
    <lineage>
        <taxon>Bacteria</taxon>
        <taxon>Bacillati</taxon>
        <taxon>Bacillota</taxon>
        <taxon>Clostridia</taxon>
        <taxon>Eubacteriales</taxon>
        <taxon>Clostridiaceae</taxon>
        <taxon>Clostridium</taxon>
    </lineage>
</organism>
<dbReference type="EMBL" id="CYZV01000046">
    <property type="protein sequence ID" value="CUO74053.1"/>
    <property type="molecule type" value="Genomic_DNA"/>
</dbReference>
<dbReference type="InterPro" id="IPR006685">
    <property type="entry name" value="MscS_channel_2nd"/>
</dbReference>
<dbReference type="Pfam" id="PF21082">
    <property type="entry name" value="MS_channel_3rd"/>
    <property type="match status" value="1"/>
</dbReference>
<feature type="domain" description="Mechanosensitive ion channel MscS" evidence="8">
    <location>
        <begin position="123"/>
        <end position="187"/>
    </location>
</feature>
<dbReference type="InterPro" id="IPR010920">
    <property type="entry name" value="LSM_dom_sf"/>
</dbReference>
<name>A0A174HGM1_9CLOT</name>
<dbReference type="GO" id="GO:0008381">
    <property type="term" value="F:mechanosensitive monoatomic ion channel activity"/>
    <property type="evidence" value="ECO:0007669"/>
    <property type="project" value="InterPro"/>
</dbReference>
<evidence type="ECO:0000259" key="9">
    <source>
        <dbReference type="Pfam" id="PF21082"/>
    </source>
</evidence>
<keyword evidence="4 7" id="KW-0812">Transmembrane</keyword>
<accession>A0A174HGM1</accession>
<protein>
    <submittedName>
        <fullName evidence="10">Mechanosensitive ion channel family protein</fullName>
    </submittedName>
</protein>
<dbReference type="InterPro" id="IPR049278">
    <property type="entry name" value="MS_channel_C"/>
</dbReference>
<dbReference type="Proteomes" id="UP000095558">
    <property type="component" value="Unassembled WGS sequence"/>
</dbReference>
<gene>
    <name evidence="10" type="primary">mscS_1</name>
    <name evidence="10" type="ORF">ERS852470_03219</name>
</gene>
<keyword evidence="5 7" id="KW-1133">Transmembrane helix</keyword>
<sequence>MYAVVEWANYGNKIVNFFVKRIDLDLIIEKIISIIFIAVLMYFSIRIGNKLINKFVDRQVRSKTSFSLEPQKAITIGEVLKSVLKYTVYIIGVGSMLYDILTKIPVALVSAGGFAIGIGAQSLVKDLINGFFILFEDQYGIGDHVTIGQFEGIVESIGIRTTVLRDFTGDLHLIPNGTVLEVTNHSRGDIRFIVDVEIAYEENIDETIELIKKVNTRFQEKHSDKLRGDIQVLGVLSLNASGVTIRVIGRAVPLSQWEMERELRKEIKMALDEAGIEIPYPKTAIVNKK</sequence>
<keyword evidence="6 7" id="KW-0472">Membrane</keyword>
<keyword evidence="3" id="KW-1003">Cell membrane</keyword>
<proteinExistence type="inferred from homology"/>
<dbReference type="PANTHER" id="PTHR30460">
    <property type="entry name" value="MODERATE CONDUCTANCE MECHANOSENSITIVE CHANNEL YBIO"/>
    <property type="match status" value="1"/>
</dbReference>
<comment type="subcellular location">
    <subcellularLocation>
        <location evidence="1">Cell membrane</location>
        <topology evidence="1">Multi-pass membrane protein</topology>
    </subcellularLocation>
</comment>
<dbReference type="GO" id="GO:0005886">
    <property type="term" value="C:plasma membrane"/>
    <property type="evidence" value="ECO:0007669"/>
    <property type="project" value="UniProtKB-SubCell"/>
</dbReference>
<evidence type="ECO:0000256" key="4">
    <source>
        <dbReference type="ARBA" id="ARBA00022692"/>
    </source>
</evidence>
<dbReference type="AlphaFoldDB" id="A0A174HGM1"/>
<dbReference type="SUPFAM" id="SSF50182">
    <property type="entry name" value="Sm-like ribonucleoproteins"/>
    <property type="match status" value="1"/>
</dbReference>
<reference evidence="10 11" key="1">
    <citation type="submission" date="2015-09" db="EMBL/GenBank/DDBJ databases">
        <authorList>
            <consortium name="Pathogen Informatics"/>
        </authorList>
    </citation>
    <scope>NUCLEOTIDE SEQUENCE [LARGE SCALE GENOMIC DNA]</scope>
    <source>
        <strain evidence="10 11">2789STDY5834855</strain>
    </source>
</reference>
<feature type="transmembrane region" description="Helical" evidence="7">
    <location>
        <begin position="26"/>
        <end position="45"/>
    </location>
</feature>
<dbReference type="Gene3D" id="1.10.287.1260">
    <property type="match status" value="1"/>
</dbReference>
<evidence type="ECO:0000313" key="11">
    <source>
        <dbReference type="Proteomes" id="UP000095558"/>
    </source>
</evidence>
<dbReference type="SUPFAM" id="SSF82689">
    <property type="entry name" value="Mechanosensitive channel protein MscS (YggB), C-terminal domain"/>
    <property type="match status" value="1"/>
</dbReference>
<evidence type="ECO:0000313" key="10">
    <source>
        <dbReference type="EMBL" id="CUO74053.1"/>
    </source>
</evidence>
<evidence type="ECO:0000256" key="7">
    <source>
        <dbReference type="SAM" id="Phobius"/>
    </source>
</evidence>
<dbReference type="Gene3D" id="2.30.30.60">
    <property type="match status" value="1"/>
</dbReference>
<evidence type="ECO:0000259" key="8">
    <source>
        <dbReference type="Pfam" id="PF00924"/>
    </source>
</evidence>
<evidence type="ECO:0000256" key="2">
    <source>
        <dbReference type="ARBA" id="ARBA00008017"/>
    </source>
</evidence>
<comment type="similarity">
    <text evidence="2">Belongs to the MscS (TC 1.A.23) family.</text>
</comment>
<dbReference type="Gene3D" id="3.30.70.100">
    <property type="match status" value="1"/>
</dbReference>
<evidence type="ECO:0000256" key="1">
    <source>
        <dbReference type="ARBA" id="ARBA00004651"/>
    </source>
</evidence>
<dbReference type="InterPro" id="IPR045276">
    <property type="entry name" value="YbiO_bact"/>
</dbReference>
<dbReference type="PANTHER" id="PTHR30460:SF0">
    <property type="entry name" value="MODERATE CONDUCTANCE MECHANOSENSITIVE CHANNEL YBIO"/>
    <property type="match status" value="1"/>
</dbReference>
<evidence type="ECO:0000256" key="5">
    <source>
        <dbReference type="ARBA" id="ARBA00022989"/>
    </source>
</evidence>
<dbReference type="InterPro" id="IPR023408">
    <property type="entry name" value="MscS_beta-dom_sf"/>
</dbReference>
<dbReference type="OrthoDB" id="9809206at2"/>
<dbReference type="InterPro" id="IPR011066">
    <property type="entry name" value="MscS_channel_C_sf"/>
</dbReference>
<dbReference type="Pfam" id="PF00924">
    <property type="entry name" value="MS_channel_2nd"/>
    <property type="match status" value="1"/>
</dbReference>
<dbReference type="GeneID" id="83011608"/>